<proteinExistence type="predicted"/>
<dbReference type="GO" id="GO:0016020">
    <property type="term" value="C:membrane"/>
    <property type="evidence" value="ECO:0007669"/>
    <property type="project" value="TreeGrafter"/>
</dbReference>
<dbReference type="PRINTS" id="PR00111">
    <property type="entry name" value="ABHYDROLASE"/>
</dbReference>
<dbReference type="Proteomes" id="UP000561045">
    <property type="component" value="Unassembled WGS sequence"/>
</dbReference>
<dbReference type="SUPFAM" id="SSF53474">
    <property type="entry name" value="alpha/beta-Hydrolases"/>
    <property type="match status" value="1"/>
</dbReference>
<dbReference type="Gene3D" id="3.40.50.1820">
    <property type="entry name" value="alpha/beta hydrolase"/>
    <property type="match status" value="1"/>
</dbReference>
<accession>A0A840BQA4</accession>
<name>A0A840BQA4_9RHOO</name>
<evidence type="ECO:0000313" key="3">
    <source>
        <dbReference type="Proteomes" id="UP000561045"/>
    </source>
</evidence>
<dbReference type="RefSeq" id="WP_183638266.1">
    <property type="nucleotide sequence ID" value="NZ_BAABLE010000024.1"/>
</dbReference>
<sequence>MSVPETAWTARRESVSEWLDVRGLRLHVRRWPNQGAPKLFLLHGWMDVSASFQFVVDALRDDWDVIAPDLRGFGESEWSPDSYIFAHYLADLDALLEAYSPDEPARLVGHSLGGNLVCLYGGVRPARVRALATLDAFGLRDAAPDEAPGRLEKWLQQLRTPEQFRSYPDFSGLARQLRLENPRLTPPRAEFLAHHIGEEDGLGGVIRAADPAHKHVSPALYRFAEVAAVWQRVSAPVLAVLADDSVLLERLGLARDEVTARLTMFRDLRVETIRESGHNLHLEQPDELARVVEEFFRAH</sequence>
<dbReference type="PANTHER" id="PTHR43798">
    <property type="entry name" value="MONOACYLGLYCEROL LIPASE"/>
    <property type="match status" value="1"/>
</dbReference>
<dbReference type="PANTHER" id="PTHR43798:SF33">
    <property type="entry name" value="HYDROLASE, PUTATIVE (AFU_ORTHOLOGUE AFUA_2G14860)-RELATED"/>
    <property type="match status" value="1"/>
</dbReference>
<dbReference type="InterPro" id="IPR000073">
    <property type="entry name" value="AB_hydrolase_1"/>
</dbReference>
<comment type="caution">
    <text evidence="2">The sequence shown here is derived from an EMBL/GenBank/DDBJ whole genome shotgun (WGS) entry which is preliminary data.</text>
</comment>
<reference evidence="2 3" key="1">
    <citation type="submission" date="2020-08" db="EMBL/GenBank/DDBJ databases">
        <title>Genomic Encyclopedia of Type Strains, Phase IV (KMG-IV): sequencing the most valuable type-strain genomes for metagenomic binning, comparative biology and taxonomic classification.</title>
        <authorList>
            <person name="Goeker M."/>
        </authorList>
    </citation>
    <scope>NUCLEOTIDE SEQUENCE [LARGE SCALE GENOMIC DNA]</scope>
    <source>
        <strain evidence="2 3">DSM 106739</strain>
    </source>
</reference>
<keyword evidence="3" id="KW-1185">Reference proteome</keyword>
<feature type="domain" description="AB hydrolase-1" evidence="1">
    <location>
        <begin position="39"/>
        <end position="154"/>
    </location>
</feature>
<dbReference type="EMBL" id="JACIET010000004">
    <property type="protein sequence ID" value="MBB4014864.1"/>
    <property type="molecule type" value="Genomic_DNA"/>
</dbReference>
<dbReference type="AlphaFoldDB" id="A0A840BQA4"/>
<protein>
    <submittedName>
        <fullName evidence="2">Pimeloyl-ACP methyl ester carboxylesterase</fullName>
    </submittedName>
</protein>
<dbReference type="InterPro" id="IPR050266">
    <property type="entry name" value="AB_hydrolase_sf"/>
</dbReference>
<gene>
    <name evidence="2" type="ORF">GGR36_004221</name>
</gene>
<organism evidence="2 3">
    <name type="scientific">Niveibacterium umoris</name>
    <dbReference type="NCBI Taxonomy" id="1193620"/>
    <lineage>
        <taxon>Bacteria</taxon>
        <taxon>Pseudomonadati</taxon>
        <taxon>Pseudomonadota</taxon>
        <taxon>Betaproteobacteria</taxon>
        <taxon>Rhodocyclales</taxon>
        <taxon>Rhodocyclaceae</taxon>
        <taxon>Niveibacterium</taxon>
    </lineage>
</organism>
<evidence type="ECO:0000259" key="1">
    <source>
        <dbReference type="Pfam" id="PF00561"/>
    </source>
</evidence>
<dbReference type="InterPro" id="IPR029058">
    <property type="entry name" value="AB_hydrolase_fold"/>
</dbReference>
<evidence type="ECO:0000313" key="2">
    <source>
        <dbReference type="EMBL" id="MBB4014864.1"/>
    </source>
</evidence>
<dbReference type="Pfam" id="PF00561">
    <property type="entry name" value="Abhydrolase_1"/>
    <property type="match status" value="1"/>
</dbReference>